<name>W6JLK5_9MICO</name>
<evidence type="ECO:0000313" key="1">
    <source>
        <dbReference type="EMBL" id="BAO50822.1"/>
    </source>
</evidence>
<gene>
    <name evidence="1" type="primary">carBa</name>
</gene>
<reference evidence="1" key="1">
    <citation type="submission" date="2014-01" db="EMBL/GenBank/DDBJ databases">
        <title>Characterization and genetic analyses of a carbazole-degrading gram-positive marine isolate, Janibacter sp. strain OC11.</title>
        <authorList>
            <person name="Oba S."/>
            <person name="Suzuki T."/>
            <person name="Maeda R."/>
            <person name="Omori T."/>
            <person name="Fuse H."/>
        </authorList>
    </citation>
    <scope>NUCLEOTIDE SEQUENCE</scope>
    <source>
        <strain evidence="1">OC11</strain>
    </source>
</reference>
<organism evidence="1">
    <name type="scientific">Janibacter sp. OC11</name>
    <dbReference type="NCBI Taxonomy" id="1450653"/>
    <lineage>
        <taxon>Bacteria</taxon>
        <taxon>Bacillati</taxon>
        <taxon>Actinomycetota</taxon>
        <taxon>Actinomycetes</taxon>
        <taxon>Micrococcales</taxon>
        <taxon>Intrasporangiaceae</taxon>
        <taxon>Janibacter</taxon>
    </lineage>
</organism>
<accession>W6JLK5</accession>
<dbReference type="EMBL" id="AB904213">
    <property type="protein sequence ID" value="BAO50822.1"/>
    <property type="molecule type" value="Genomic_DNA"/>
</dbReference>
<sequence length="91" mass="9910">MSVPELNRMFEDGLTREAAWDAVAQLDPDYLAEYDLDPSDIAALQAPDPGSLAALGVHPMLAMWGSFMRNPGFAAGMSASEYFDDQRKDAV</sequence>
<proteinExistence type="predicted"/>
<protein>
    <submittedName>
        <fullName evidence="1">Small subunit of meta-cleavage enzyme</fullName>
    </submittedName>
</protein>
<dbReference type="AlphaFoldDB" id="W6JLK5"/>